<keyword evidence="4 6" id="KW-0653">Protein transport</keyword>
<evidence type="ECO:0000256" key="5">
    <source>
        <dbReference type="ARBA" id="ARBA00023136"/>
    </source>
</evidence>
<dbReference type="GO" id="GO:0042147">
    <property type="term" value="P:retrograde transport, endosome to Golgi"/>
    <property type="evidence" value="ECO:0007669"/>
    <property type="project" value="InterPro"/>
</dbReference>
<accession>A0A0D6MCY6</accession>
<dbReference type="Gene3D" id="1.25.40.660">
    <property type="entry name" value="Vacuolar protein sorting-associated protein 35, helical subcomplex Vps35-C"/>
    <property type="match status" value="1"/>
</dbReference>
<dbReference type="GO" id="GO:0005770">
    <property type="term" value="C:late endosome"/>
    <property type="evidence" value="ECO:0007669"/>
    <property type="project" value="TreeGrafter"/>
</dbReference>
<protein>
    <recommendedName>
        <fullName evidence="6">Vacuolar protein sorting-associated protein 35</fullName>
    </recommendedName>
</protein>
<dbReference type="InterPro" id="IPR005378">
    <property type="entry name" value="Vps35"/>
</dbReference>
<keyword evidence="3 6" id="KW-0813">Transport</keyword>
<evidence type="ECO:0000256" key="1">
    <source>
        <dbReference type="ARBA" id="ARBA00004170"/>
    </source>
</evidence>
<evidence type="ECO:0000313" key="8">
    <source>
        <dbReference type="EMBL" id="EPB79727.1"/>
    </source>
</evidence>
<feature type="region of interest" description="Disordered" evidence="7">
    <location>
        <begin position="165"/>
        <end position="184"/>
    </location>
</feature>
<comment type="similarity">
    <text evidence="2 6">Belongs to the VPS35 family.</text>
</comment>
<dbReference type="PANTHER" id="PTHR11099:SF0">
    <property type="entry name" value="VACUOLAR PROTEIN SORTING-ASSOCIATED PROTEIN 35"/>
    <property type="match status" value="1"/>
</dbReference>
<keyword evidence="5" id="KW-0472">Membrane</keyword>
<dbReference type="AlphaFoldDB" id="A0A0D6MCY6"/>
<comment type="subcellular location">
    <subcellularLocation>
        <location evidence="1">Membrane</location>
        <topology evidence="1">Peripheral membrane protein</topology>
    </subcellularLocation>
</comment>
<evidence type="ECO:0000256" key="3">
    <source>
        <dbReference type="ARBA" id="ARBA00022448"/>
    </source>
</evidence>
<sequence length="680" mass="76993">MKNDATINSEQEKLLENALRVVRAESLEMKRCLDKGETMDALKHASQFLSELKTSDLSPKFYYRLYVDIGNELQQLELFLTDEHKKDKTKIENLYECVQYAGAIIPRLYLLITIGVVYIKCGQDTRRNILSDLVEMCRGVQHPLRGLFLRHYLLQSTKTLLPDNPDLTTTEVNDLPESDKEPRECDGTVSDAIHFVLVNFAEMNKLWEVNVKNILIALIERLAHYAANPDGKGIPAEIHLFDIFSDQAKNLFENRPDMPLEDIVSLYAALVNLAIKCYPDKPEFPNTSFGSLKSILEEKKKTSIEPFDAVGRELMKLLRLPVDEYNNALKVAELTEFVPVMECFNYHGRCLASSYIIQNMLEHGTIMRTEENVAVMCAVLHSLLVDQQDQPSNATLLNNARKILGAGGKVRIRYTLAPIVFELYRLILRFVDLKDEENWEAKMRKMFMCAMGTIGALITTAEMSDLPLKLYLEGAMVADKVPMPDSSSVVYEFISKAMSVFEDEIAESRERISAMSLITGTMLEIRNLPSESWHTLAGQIIVAASAKMFKKADQVRTLCTVVALYWKGETAESGGPMRNGDKVVEVLKKAGKIATQCLEPIVQQQLFVLIINTLLYYYEDNCLEVTEDMLVELVSRTKDNAVQLDVSAEADALEKHLAMTLQHIKRTKDKRPGLAERLQL</sequence>
<name>A0A0D6MCY6_9BILA</name>
<dbReference type="GO" id="GO:0006886">
    <property type="term" value="P:intracellular protein transport"/>
    <property type="evidence" value="ECO:0007669"/>
    <property type="project" value="TreeGrafter"/>
</dbReference>
<dbReference type="EMBL" id="KE124789">
    <property type="protein sequence ID" value="EPB79727.1"/>
    <property type="molecule type" value="Genomic_DNA"/>
</dbReference>
<dbReference type="InterPro" id="IPR042491">
    <property type="entry name" value="Vps35_C"/>
</dbReference>
<evidence type="ECO:0000256" key="7">
    <source>
        <dbReference type="SAM" id="MobiDB-lite"/>
    </source>
</evidence>
<evidence type="ECO:0000313" key="9">
    <source>
        <dbReference type="Proteomes" id="UP000054495"/>
    </source>
</evidence>
<dbReference type="PIRSF" id="PIRSF009375">
    <property type="entry name" value="Retromer_Vps35"/>
    <property type="match status" value="1"/>
</dbReference>
<organism evidence="8 9">
    <name type="scientific">Ancylostoma ceylanicum</name>
    <dbReference type="NCBI Taxonomy" id="53326"/>
    <lineage>
        <taxon>Eukaryota</taxon>
        <taxon>Metazoa</taxon>
        <taxon>Ecdysozoa</taxon>
        <taxon>Nematoda</taxon>
        <taxon>Chromadorea</taxon>
        <taxon>Rhabditida</taxon>
        <taxon>Rhabditina</taxon>
        <taxon>Rhabditomorpha</taxon>
        <taxon>Strongyloidea</taxon>
        <taxon>Ancylostomatidae</taxon>
        <taxon>Ancylostomatinae</taxon>
        <taxon>Ancylostoma</taxon>
    </lineage>
</organism>
<evidence type="ECO:0000256" key="2">
    <source>
        <dbReference type="ARBA" id="ARBA00006536"/>
    </source>
</evidence>
<gene>
    <name evidence="8" type="ORF">ANCCEY_01101</name>
</gene>
<comment type="function">
    <text evidence="6">Plays a role in vesicular protein sorting.</text>
</comment>
<dbReference type="GO" id="GO:0005829">
    <property type="term" value="C:cytosol"/>
    <property type="evidence" value="ECO:0007669"/>
    <property type="project" value="GOC"/>
</dbReference>
<evidence type="ECO:0000256" key="6">
    <source>
        <dbReference type="PIRNR" id="PIRNR009375"/>
    </source>
</evidence>
<dbReference type="Proteomes" id="UP000054495">
    <property type="component" value="Unassembled WGS sequence"/>
</dbReference>
<keyword evidence="9" id="KW-1185">Reference proteome</keyword>
<reference evidence="8 9" key="1">
    <citation type="submission" date="2013-05" db="EMBL/GenBank/DDBJ databases">
        <title>Draft genome of the parasitic nematode Anyclostoma ceylanicum.</title>
        <authorList>
            <person name="Mitreva M."/>
        </authorList>
    </citation>
    <scope>NUCLEOTIDE SEQUENCE [LARGE SCALE GENOMIC DNA]</scope>
</reference>
<evidence type="ECO:0000256" key="4">
    <source>
        <dbReference type="ARBA" id="ARBA00022927"/>
    </source>
</evidence>
<dbReference type="GO" id="GO:0030906">
    <property type="term" value="C:retromer, cargo-selective complex"/>
    <property type="evidence" value="ECO:0007669"/>
    <property type="project" value="InterPro"/>
</dbReference>
<proteinExistence type="inferred from homology"/>
<dbReference type="PANTHER" id="PTHR11099">
    <property type="entry name" value="VACUOLAR SORTING PROTEIN 35"/>
    <property type="match status" value="1"/>
</dbReference>
<dbReference type="Pfam" id="PF03635">
    <property type="entry name" value="Vps35"/>
    <property type="match status" value="2"/>
</dbReference>